<dbReference type="Proteomes" id="UP001273505">
    <property type="component" value="Unassembled WGS sequence"/>
</dbReference>
<dbReference type="InterPro" id="IPR029787">
    <property type="entry name" value="Nucleotide_cyclase"/>
</dbReference>
<keyword evidence="1" id="KW-1133">Transmembrane helix</keyword>
<keyword evidence="1" id="KW-0472">Membrane</keyword>
<dbReference type="SMART" id="SM00267">
    <property type="entry name" value="GGDEF"/>
    <property type="match status" value="1"/>
</dbReference>
<evidence type="ECO:0000259" key="3">
    <source>
        <dbReference type="PROSITE" id="PS50924"/>
    </source>
</evidence>
<name>A0ABU4RT11_9GAMM</name>
<evidence type="ECO:0000313" key="5">
    <source>
        <dbReference type="Proteomes" id="UP001273505"/>
    </source>
</evidence>
<proteinExistence type="predicted"/>
<feature type="transmembrane region" description="Helical" evidence="1">
    <location>
        <begin position="110"/>
        <end position="130"/>
    </location>
</feature>
<feature type="transmembrane region" description="Helical" evidence="1">
    <location>
        <begin position="6"/>
        <end position="29"/>
    </location>
</feature>
<sequence length="419" mass="44675">MTGSYNLTLVFASYCVAVIAAYTAIYFGTRLFTLQGSSRKFWLGAGAVCLGSGIWSMHFVGMSAYSMPHDMTMSFSLPLTIASWIPAVAASALALLVITREQVAFRGIAASAVIMGAGISAMHYGGMWAMKMEPGIVYDQTIVAISIAIAVAASGAALVICRQVRVVPARYALLTKTVAALVMGAAICGMHYTGMAAASYPMNAAMSADNALRGDWMGIPTAIAAGGFLLIALIVAYQDFRQAELERQQRVQQAQKVQDDAFRDPVTGLGNRSDLDRQVMALLADDSTKSGFSVICLDIAQFREHALASSGETTNDVVRELANVLAAVVPNAHSVGRLGSSGFAALLPRLDESEELALAKQLKAAMQHSAQIRRFSPFTLGVSHYPTSATNSRLLFREAQRPKYTLSWSQPAIAEAEPA</sequence>
<reference evidence="4 5" key="1">
    <citation type="submission" date="2023-11" db="EMBL/GenBank/DDBJ databases">
        <title>Gilvimarinus fulvus sp. nov., isolated from the surface of Kelp.</title>
        <authorList>
            <person name="Sun Y.Y."/>
            <person name="Gong Y."/>
            <person name="Du Z.J."/>
        </authorList>
    </citation>
    <scope>NUCLEOTIDE SEQUENCE [LARGE SCALE GENOMIC DNA]</scope>
    <source>
        <strain evidence="4 5">SDUM040013</strain>
    </source>
</reference>
<dbReference type="PROSITE" id="PS50924">
    <property type="entry name" value="MHYT"/>
    <property type="match status" value="1"/>
</dbReference>
<dbReference type="PROSITE" id="PS50887">
    <property type="entry name" value="GGDEF"/>
    <property type="match status" value="1"/>
</dbReference>
<feature type="transmembrane region" description="Helical" evidence="1">
    <location>
        <begin position="173"/>
        <end position="197"/>
    </location>
</feature>
<dbReference type="EMBL" id="JAXAFO010000002">
    <property type="protein sequence ID" value="MDX6848026.1"/>
    <property type="molecule type" value="Genomic_DNA"/>
</dbReference>
<gene>
    <name evidence="4" type="ORF">SCD92_01560</name>
</gene>
<protein>
    <submittedName>
        <fullName evidence="4">MHYT domain-containing protein</fullName>
    </submittedName>
</protein>
<comment type="caution">
    <text evidence="4">The sequence shown here is derived from an EMBL/GenBank/DDBJ whole genome shotgun (WGS) entry which is preliminary data.</text>
</comment>
<dbReference type="PANTHER" id="PTHR35152:SF1">
    <property type="entry name" value="DOMAIN SIGNALLING PROTEIN, PUTATIVE (AFU_ORTHOLOGUE AFUA_5G11310)-RELATED"/>
    <property type="match status" value="1"/>
</dbReference>
<dbReference type="Gene3D" id="3.30.70.270">
    <property type="match status" value="1"/>
</dbReference>
<dbReference type="NCBIfam" id="TIGR00254">
    <property type="entry name" value="GGDEF"/>
    <property type="match status" value="1"/>
</dbReference>
<keyword evidence="5" id="KW-1185">Reference proteome</keyword>
<evidence type="ECO:0000256" key="1">
    <source>
        <dbReference type="PROSITE-ProRule" id="PRU00244"/>
    </source>
</evidence>
<dbReference type="Pfam" id="PF03707">
    <property type="entry name" value="MHYT"/>
    <property type="match status" value="3"/>
</dbReference>
<feature type="domain" description="MHYT" evidence="3">
    <location>
        <begin position="5"/>
        <end position="201"/>
    </location>
</feature>
<organism evidence="4 5">
    <name type="scientific">Gilvimarinus gilvus</name>
    <dbReference type="NCBI Taxonomy" id="3058038"/>
    <lineage>
        <taxon>Bacteria</taxon>
        <taxon>Pseudomonadati</taxon>
        <taxon>Pseudomonadota</taxon>
        <taxon>Gammaproteobacteria</taxon>
        <taxon>Cellvibrionales</taxon>
        <taxon>Cellvibrionaceae</taxon>
        <taxon>Gilvimarinus</taxon>
    </lineage>
</organism>
<dbReference type="InterPro" id="IPR000160">
    <property type="entry name" value="GGDEF_dom"/>
</dbReference>
<feature type="transmembrane region" description="Helical" evidence="1">
    <location>
        <begin position="81"/>
        <end position="98"/>
    </location>
</feature>
<dbReference type="SUPFAM" id="SSF55073">
    <property type="entry name" value="Nucleotide cyclase"/>
    <property type="match status" value="1"/>
</dbReference>
<dbReference type="PANTHER" id="PTHR35152">
    <property type="entry name" value="DOMAIN SIGNALLING PROTEIN, PUTATIVE (AFU_ORTHOLOGUE AFUA_5G11310)-RELATED"/>
    <property type="match status" value="1"/>
</dbReference>
<feature type="transmembrane region" description="Helical" evidence="1">
    <location>
        <begin position="41"/>
        <end position="61"/>
    </location>
</feature>
<dbReference type="InterPro" id="IPR043128">
    <property type="entry name" value="Rev_trsase/Diguanyl_cyclase"/>
</dbReference>
<dbReference type="InterPro" id="IPR005330">
    <property type="entry name" value="MHYT_dom"/>
</dbReference>
<feature type="transmembrane region" description="Helical" evidence="1">
    <location>
        <begin position="142"/>
        <end position="161"/>
    </location>
</feature>
<evidence type="ECO:0000313" key="4">
    <source>
        <dbReference type="EMBL" id="MDX6848026.1"/>
    </source>
</evidence>
<evidence type="ECO:0000259" key="2">
    <source>
        <dbReference type="PROSITE" id="PS50887"/>
    </source>
</evidence>
<feature type="transmembrane region" description="Helical" evidence="1">
    <location>
        <begin position="217"/>
        <end position="237"/>
    </location>
</feature>
<feature type="domain" description="GGDEF" evidence="2">
    <location>
        <begin position="290"/>
        <end position="416"/>
    </location>
</feature>
<dbReference type="RefSeq" id="WP_302723266.1">
    <property type="nucleotide sequence ID" value="NZ_JAULRU010000583.1"/>
</dbReference>
<accession>A0ABU4RT11</accession>
<keyword evidence="1" id="KW-0812">Transmembrane</keyword>
<dbReference type="Pfam" id="PF00990">
    <property type="entry name" value="GGDEF"/>
    <property type="match status" value="1"/>
</dbReference>